<dbReference type="AlphaFoldDB" id="A0A8H8U801"/>
<feature type="compositionally biased region" description="Basic and acidic residues" evidence="1">
    <location>
        <begin position="243"/>
        <end position="259"/>
    </location>
</feature>
<feature type="region of interest" description="Disordered" evidence="1">
    <location>
        <begin position="219"/>
        <end position="259"/>
    </location>
</feature>
<evidence type="ECO:0000313" key="2">
    <source>
        <dbReference type="EMBL" id="TVY37595.1"/>
    </source>
</evidence>
<dbReference type="EMBL" id="QGMJ01000340">
    <property type="protein sequence ID" value="TVY37595.1"/>
    <property type="molecule type" value="Genomic_DNA"/>
</dbReference>
<organism evidence="2 3">
    <name type="scientific">Lachnellula subtilissima</name>
    <dbReference type="NCBI Taxonomy" id="602034"/>
    <lineage>
        <taxon>Eukaryota</taxon>
        <taxon>Fungi</taxon>
        <taxon>Dikarya</taxon>
        <taxon>Ascomycota</taxon>
        <taxon>Pezizomycotina</taxon>
        <taxon>Leotiomycetes</taxon>
        <taxon>Helotiales</taxon>
        <taxon>Lachnaceae</taxon>
        <taxon>Lachnellula</taxon>
    </lineage>
</organism>
<name>A0A8H8U801_9HELO</name>
<reference evidence="2 3" key="1">
    <citation type="submission" date="2018-05" db="EMBL/GenBank/DDBJ databases">
        <title>Genome sequencing and assembly of the regulated plant pathogen Lachnellula willkommii and related sister species for the development of diagnostic species identification markers.</title>
        <authorList>
            <person name="Giroux E."/>
            <person name="Bilodeau G."/>
        </authorList>
    </citation>
    <scope>NUCLEOTIDE SEQUENCE [LARGE SCALE GENOMIC DNA]</scope>
    <source>
        <strain evidence="2 3">CBS 197.66</strain>
    </source>
</reference>
<accession>A0A8H8U801</accession>
<dbReference type="OrthoDB" id="440424at2759"/>
<keyword evidence="3" id="KW-1185">Reference proteome</keyword>
<comment type="caution">
    <text evidence="2">The sequence shown here is derived from an EMBL/GenBank/DDBJ whole genome shotgun (WGS) entry which is preliminary data.</text>
</comment>
<proteinExistence type="predicted"/>
<gene>
    <name evidence="2" type="ORF">LSUB1_G004160</name>
</gene>
<sequence length="259" mass="26293">MAFFAQISASLQGNAAAMDQWGQHQLGPALGSAAKAVGDFGKDKQLIISCDQRSNLEEFGKTKLSPVLVGTGAALDDFGKNKLGPALSEVAKAADHLGHHHLGPAVGGVSKSLNEFGKTKLGPAFGQHQLGAALDKLPGEFGKWIKEHPGQTALLATSVATIAAPRSVAAVVQSTVGNLAARGAIATLQSASAGGYGVAVVHDVLRVGAVALGAAGLISKDDGGKEDGENMDSGNKTDEEEGVEGKVLEQKQKDQDGAA</sequence>
<feature type="compositionally biased region" description="Basic and acidic residues" evidence="1">
    <location>
        <begin position="219"/>
        <end position="228"/>
    </location>
</feature>
<evidence type="ECO:0000313" key="3">
    <source>
        <dbReference type="Proteomes" id="UP000462212"/>
    </source>
</evidence>
<evidence type="ECO:0000256" key="1">
    <source>
        <dbReference type="SAM" id="MobiDB-lite"/>
    </source>
</evidence>
<dbReference type="Proteomes" id="UP000462212">
    <property type="component" value="Unassembled WGS sequence"/>
</dbReference>
<protein>
    <submittedName>
        <fullName evidence="2">Uncharacterized protein</fullName>
    </submittedName>
</protein>